<evidence type="ECO:0000256" key="4">
    <source>
        <dbReference type="ARBA" id="ARBA00023128"/>
    </source>
</evidence>
<evidence type="ECO:0000256" key="2">
    <source>
        <dbReference type="ARBA" id="ARBA00009116"/>
    </source>
</evidence>
<gene>
    <name evidence="6" type="ORF">KI387_037898</name>
</gene>
<dbReference type="AlphaFoldDB" id="A0AA38FT20"/>
<feature type="region of interest" description="Disordered" evidence="5">
    <location>
        <begin position="660"/>
        <end position="742"/>
    </location>
</feature>
<evidence type="ECO:0000256" key="5">
    <source>
        <dbReference type="SAM" id="MobiDB-lite"/>
    </source>
</evidence>
<keyword evidence="7" id="KW-1185">Reference proteome</keyword>
<accession>A0AA38FT20</accession>
<feature type="region of interest" description="Disordered" evidence="5">
    <location>
        <begin position="347"/>
        <end position="377"/>
    </location>
</feature>
<feature type="compositionally biased region" description="Acidic residues" evidence="5">
    <location>
        <begin position="686"/>
        <end position="699"/>
    </location>
</feature>
<sequence length="832" mass="92650">MAMTILNRCSRLISKTCQTLSVIPLSSSSSVDYRRNLSSIPVLYCQKNNNADDLPGDAKKWGCLGFSRGSKFATGYSALAPKSLECILDLERAKNTPPKELSAVWNEYHIGRGHISTVLTSKQYYLLAHRTSSCLYFVVPLWKGAGYTSMFVQAKMPHMIFTGLEDYKARGTQASPYITVTYYKEFSESKGLVLVRGDIVFTSKLSDEEASRLLETAHSFYLNDSRYKLVEQFNREPKWRALAIWAMGVVHMTRACCVFDSVQCRKHGFQISEGGYGDYGGMYSVPQGRWSHPIILDCKAQTNGERGYDIGAQRQVGIICGIHTFIMMMRWRRYWVAEEMVRPSWRDSGSQVPSSTCQVPPIQSTQPPLKDGPCTPEKRQVSVGIYRRERSTSDGVERGSVIGSQDRNTFRLPGVRGEWTITLEDVYRILGVPIIGRRLTLETAGSRAQIAQWATYMGDAAISTGSKKGIEGHSRIYAWGADILGTTYHDLYRVVRLQGQSLSHPTLVMSWVYEHFIPYGRGVEVADPGAVRAARWTDMSVLRAPHQPVASLTTADMEATTYQTMVGIWGEETLTLISCSTTGQLIDRVGRVEVHPFGRVPQQFGLPYTGMLPPVAPVYRSVREARGGPRGRGWTMVTPGIPIAARRIVRARGRAGAPRAPLLRIAAGPAHSSDDPIEVDSKSEEFTEGETEEETEDNDPEWHDTQDIMQVERAEQSAERDTLVSEEPLSQGHGGEDESVAGVCTDSLMIPMDRTRAELSIDVGEPSAAGRHTDVFAPVWHVARMVSTLRTELAGYRTAERLMRSRSRGETAAAPRDPEPSVHSERRRSRKS</sequence>
<dbReference type="Pfam" id="PF06644">
    <property type="entry name" value="ATP11"/>
    <property type="match status" value="1"/>
</dbReference>
<keyword evidence="3" id="KW-0809">Transit peptide</keyword>
<dbReference type="EMBL" id="JAHRHJ020000007">
    <property type="protein sequence ID" value="KAH9309987.1"/>
    <property type="molecule type" value="Genomic_DNA"/>
</dbReference>
<evidence type="ECO:0000313" key="6">
    <source>
        <dbReference type="EMBL" id="KAH9309987.1"/>
    </source>
</evidence>
<comment type="similarity">
    <text evidence="2">Belongs to the ATP11 family.</text>
</comment>
<dbReference type="GO" id="GO:0033615">
    <property type="term" value="P:mitochondrial proton-transporting ATP synthase complex assembly"/>
    <property type="evidence" value="ECO:0007669"/>
    <property type="project" value="TreeGrafter"/>
</dbReference>
<reference evidence="6 7" key="1">
    <citation type="journal article" date="2021" name="Nat. Plants">
        <title>The Taxus genome provides insights into paclitaxel biosynthesis.</title>
        <authorList>
            <person name="Xiong X."/>
            <person name="Gou J."/>
            <person name="Liao Q."/>
            <person name="Li Y."/>
            <person name="Zhou Q."/>
            <person name="Bi G."/>
            <person name="Li C."/>
            <person name="Du R."/>
            <person name="Wang X."/>
            <person name="Sun T."/>
            <person name="Guo L."/>
            <person name="Liang H."/>
            <person name="Lu P."/>
            <person name="Wu Y."/>
            <person name="Zhang Z."/>
            <person name="Ro D.K."/>
            <person name="Shang Y."/>
            <person name="Huang S."/>
            <person name="Yan J."/>
        </authorList>
    </citation>
    <scope>NUCLEOTIDE SEQUENCE [LARGE SCALE GENOMIC DNA]</scope>
    <source>
        <strain evidence="6">Ta-2019</strain>
    </source>
</reference>
<name>A0AA38FT20_TAXCH</name>
<feature type="compositionally biased region" description="Basic and acidic residues" evidence="5">
    <location>
        <begin position="800"/>
        <end position="809"/>
    </location>
</feature>
<evidence type="ECO:0000256" key="3">
    <source>
        <dbReference type="ARBA" id="ARBA00022946"/>
    </source>
</evidence>
<keyword evidence="4" id="KW-0496">Mitochondrion</keyword>
<dbReference type="PANTHER" id="PTHR13126">
    <property type="entry name" value="CHAPERONE ATP11"/>
    <property type="match status" value="1"/>
</dbReference>
<organism evidence="6 7">
    <name type="scientific">Taxus chinensis</name>
    <name type="common">Chinese yew</name>
    <name type="synonym">Taxus wallichiana var. chinensis</name>
    <dbReference type="NCBI Taxonomy" id="29808"/>
    <lineage>
        <taxon>Eukaryota</taxon>
        <taxon>Viridiplantae</taxon>
        <taxon>Streptophyta</taxon>
        <taxon>Embryophyta</taxon>
        <taxon>Tracheophyta</taxon>
        <taxon>Spermatophyta</taxon>
        <taxon>Pinopsida</taxon>
        <taxon>Pinidae</taxon>
        <taxon>Conifers II</taxon>
        <taxon>Cupressales</taxon>
        <taxon>Taxaceae</taxon>
        <taxon>Taxus</taxon>
    </lineage>
</organism>
<comment type="subcellular location">
    <subcellularLocation>
        <location evidence="1">Mitochondrion</location>
    </subcellularLocation>
</comment>
<feature type="compositionally biased region" description="Basic and acidic residues" evidence="5">
    <location>
        <begin position="700"/>
        <end position="723"/>
    </location>
</feature>
<comment type="caution">
    <text evidence="6">The sequence shown here is derived from an EMBL/GenBank/DDBJ whole genome shotgun (WGS) entry which is preliminary data.</text>
</comment>
<protein>
    <submittedName>
        <fullName evidence="6">Uncharacterized protein</fullName>
    </submittedName>
</protein>
<dbReference type="Proteomes" id="UP000824469">
    <property type="component" value="Unassembled WGS sequence"/>
</dbReference>
<feature type="compositionally biased region" description="Polar residues" evidence="5">
    <location>
        <begin position="347"/>
        <end position="367"/>
    </location>
</feature>
<feature type="region of interest" description="Disordered" evidence="5">
    <location>
        <begin position="800"/>
        <end position="832"/>
    </location>
</feature>
<proteinExistence type="inferred from homology"/>
<evidence type="ECO:0000313" key="7">
    <source>
        <dbReference type="Proteomes" id="UP000824469"/>
    </source>
</evidence>
<feature type="compositionally biased region" description="Low complexity" evidence="5">
    <location>
        <begin position="660"/>
        <end position="670"/>
    </location>
</feature>
<dbReference type="GO" id="GO:0005739">
    <property type="term" value="C:mitochondrion"/>
    <property type="evidence" value="ECO:0007669"/>
    <property type="project" value="UniProtKB-SubCell"/>
</dbReference>
<dbReference type="PANTHER" id="PTHR13126:SF0">
    <property type="entry name" value="ATP SYNTHASE MITOCHONDRIAL F1 COMPLEX ASSEMBLY FACTOR 1"/>
    <property type="match status" value="1"/>
</dbReference>
<evidence type="ECO:0000256" key="1">
    <source>
        <dbReference type="ARBA" id="ARBA00004173"/>
    </source>
</evidence>
<dbReference type="InterPro" id="IPR010591">
    <property type="entry name" value="ATP11"/>
</dbReference>